<dbReference type="EMBL" id="ML995828">
    <property type="protein sequence ID" value="KAF2770155.1"/>
    <property type="molecule type" value="Genomic_DNA"/>
</dbReference>
<accession>A0A6G1LBD1</accession>
<evidence type="ECO:0000313" key="3">
    <source>
        <dbReference type="Proteomes" id="UP000799436"/>
    </source>
</evidence>
<evidence type="ECO:0000256" key="1">
    <source>
        <dbReference type="SAM" id="MobiDB-lite"/>
    </source>
</evidence>
<name>A0A6G1LBD1_9PEZI</name>
<feature type="compositionally biased region" description="Polar residues" evidence="1">
    <location>
        <begin position="22"/>
        <end position="39"/>
    </location>
</feature>
<protein>
    <submittedName>
        <fullName evidence="2">Uncharacterized protein</fullName>
    </submittedName>
</protein>
<dbReference type="Proteomes" id="UP000799436">
    <property type="component" value="Unassembled WGS sequence"/>
</dbReference>
<feature type="region of interest" description="Disordered" evidence="1">
    <location>
        <begin position="1"/>
        <end position="39"/>
    </location>
</feature>
<sequence>MYRYHERRQNPHRLPAPPQRNRPLSSATKTTGPTYSASTTLNSAVSSYSKNTGAHPVSLTRETLYVLVSETCDVSLSRSK</sequence>
<reference evidence="2" key="1">
    <citation type="journal article" date="2020" name="Stud. Mycol.">
        <title>101 Dothideomycetes genomes: a test case for predicting lifestyles and emergence of pathogens.</title>
        <authorList>
            <person name="Haridas S."/>
            <person name="Albert R."/>
            <person name="Binder M."/>
            <person name="Bloem J."/>
            <person name="Labutti K."/>
            <person name="Salamov A."/>
            <person name="Andreopoulos B."/>
            <person name="Baker S."/>
            <person name="Barry K."/>
            <person name="Bills G."/>
            <person name="Bluhm B."/>
            <person name="Cannon C."/>
            <person name="Castanera R."/>
            <person name="Culley D."/>
            <person name="Daum C."/>
            <person name="Ezra D."/>
            <person name="Gonzalez J."/>
            <person name="Henrissat B."/>
            <person name="Kuo A."/>
            <person name="Liang C."/>
            <person name="Lipzen A."/>
            <person name="Lutzoni F."/>
            <person name="Magnuson J."/>
            <person name="Mondo S."/>
            <person name="Nolan M."/>
            <person name="Ohm R."/>
            <person name="Pangilinan J."/>
            <person name="Park H.-J."/>
            <person name="Ramirez L."/>
            <person name="Alfaro M."/>
            <person name="Sun H."/>
            <person name="Tritt A."/>
            <person name="Yoshinaga Y."/>
            <person name="Zwiers L.-H."/>
            <person name="Turgeon B."/>
            <person name="Goodwin S."/>
            <person name="Spatafora J."/>
            <person name="Crous P."/>
            <person name="Grigoriev I."/>
        </authorList>
    </citation>
    <scope>NUCLEOTIDE SEQUENCE</scope>
    <source>
        <strain evidence="2">CBS 116005</strain>
    </source>
</reference>
<proteinExistence type="predicted"/>
<keyword evidence="3" id="KW-1185">Reference proteome</keyword>
<organism evidence="2 3">
    <name type="scientific">Teratosphaeria nubilosa</name>
    <dbReference type="NCBI Taxonomy" id="161662"/>
    <lineage>
        <taxon>Eukaryota</taxon>
        <taxon>Fungi</taxon>
        <taxon>Dikarya</taxon>
        <taxon>Ascomycota</taxon>
        <taxon>Pezizomycotina</taxon>
        <taxon>Dothideomycetes</taxon>
        <taxon>Dothideomycetidae</taxon>
        <taxon>Mycosphaerellales</taxon>
        <taxon>Teratosphaeriaceae</taxon>
        <taxon>Teratosphaeria</taxon>
    </lineage>
</organism>
<evidence type="ECO:0000313" key="2">
    <source>
        <dbReference type="EMBL" id="KAF2770155.1"/>
    </source>
</evidence>
<dbReference type="AlphaFoldDB" id="A0A6G1LBD1"/>
<gene>
    <name evidence="2" type="ORF">EJ03DRAFT_81258</name>
</gene>